<accession>A0A8H4VLE4</accession>
<sequence>MKTKFTTLDEWSREVTERVRVLAGQKQKEILDGIDSRIEEARSTTAVITPVPDARRKAITDVADVTKNDAQKSIELRSTKLSRSRFTAVIDSEDDD</sequence>
<reference evidence="1 2" key="1">
    <citation type="submission" date="2019-12" db="EMBL/GenBank/DDBJ databases">
        <authorList>
            <person name="Floudas D."/>
            <person name="Bentzer J."/>
            <person name="Ahren D."/>
            <person name="Johansson T."/>
            <person name="Persson P."/>
            <person name="Tunlid A."/>
        </authorList>
    </citation>
    <scope>NUCLEOTIDE SEQUENCE [LARGE SCALE GENOMIC DNA]</scope>
    <source>
        <strain evidence="1 2">CBS 102.39</strain>
    </source>
</reference>
<protein>
    <submittedName>
        <fullName evidence="1">Uncharacterized protein</fullName>
    </submittedName>
</protein>
<comment type="caution">
    <text evidence="1">The sequence shown here is derived from an EMBL/GenBank/DDBJ whole genome shotgun (WGS) entry which is preliminary data.</text>
</comment>
<evidence type="ECO:0000313" key="1">
    <source>
        <dbReference type="EMBL" id="KAF4612330.1"/>
    </source>
</evidence>
<evidence type="ECO:0000313" key="2">
    <source>
        <dbReference type="Proteomes" id="UP000521872"/>
    </source>
</evidence>
<name>A0A8H4VLE4_9AGAR</name>
<organism evidence="1 2">
    <name type="scientific">Agrocybe pediades</name>
    <dbReference type="NCBI Taxonomy" id="84607"/>
    <lineage>
        <taxon>Eukaryota</taxon>
        <taxon>Fungi</taxon>
        <taxon>Dikarya</taxon>
        <taxon>Basidiomycota</taxon>
        <taxon>Agaricomycotina</taxon>
        <taxon>Agaricomycetes</taxon>
        <taxon>Agaricomycetidae</taxon>
        <taxon>Agaricales</taxon>
        <taxon>Agaricineae</taxon>
        <taxon>Strophariaceae</taxon>
        <taxon>Agrocybe</taxon>
    </lineage>
</organism>
<dbReference type="AlphaFoldDB" id="A0A8H4VLE4"/>
<keyword evidence="2" id="KW-1185">Reference proteome</keyword>
<gene>
    <name evidence="1" type="ORF">D9613_004628</name>
</gene>
<dbReference type="EMBL" id="JAACJL010000057">
    <property type="protein sequence ID" value="KAF4612330.1"/>
    <property type="molecule type" value="Genomic_DNA"/>
</dbReference>
<dbReference type="Proteomes" id="UP000521872">
    <property type="component" value="Unassembled WGS sequence"/>
</dbReference>
<proteinExistence type="predicted"/>